<dbReference type="AlphaFoldDB" id="A0A927CW12"/>
<sequence length="82" mass="9404">MSRQAKRISIFTLLSLFAIVQLFRLFSTEQVFSEAILLLITISLFILFSGLASIDDLDDLQSFNFRMRIGFVLELLAFILLV</sequence>
<keyword evidence="1" id="KW-0812">Transmembrane</keyword>
<dbReference type="Proteomes" id="UP000602076">
    <property type="component" value="Unassembled WGS sequence"/>
</dbReference>
<dbReference type="EMBL" id="JACXSI010000011">
    <property type="protein sequence ID" value="MBD3107802.1"/>
    <property type="molecule type" value="Genomic_DNA"/>
</dbReference>
<protein>
    <submittedName>
        <fullName evidence="2">Uncharacterized protein</fullName>
    </submittedName>
</protein>
<evidence type="ECO:0000313" key="2">
    <source>
        <dbReference type="EMBL" id="MBD3107802.1"/>
    </source>
</evidence>
<organism evidence="2 3">
    <name type="scientific">Peribacillus faecalis</name>
    <dbReference type="NCBI Taxonomy" id="2772559"/>
    <lineage>
        <taxon>Bacteria</taxon>
        <taxon>Bacillati</taxon>
        <taxon>Bacillota</taxon>
        <taxon>Bacilli</taxon>
        <taxon>Bacillales</taxon>
        <taxon>Bacillaceae</taxon>
        <taxon>Peribacillus</taxon>
    </lineage>
</organism>
<name>A0A927CW12_9BACI</name>
<reference evidence="2" key="1">
    <citation type="submission" date="2020-09" db="EMBL/GenBank/DDBJ databases">
        <title>Bacillus faecalis sp. nov., a moderately halophilic bacterium isolated from cow faeces.</title>
        <authorList>
            <person name="Jiang L."/>
            <person name="Lee J."/>
        </authorList>
    </citation>
    <scope>NUCLEOTIDE SEQUENCE</scope>
    <source>
        <strain evidence="2">AGMB 02131</strain>
    </source>
</reference>
<proteinExistence type="predicted"/>
<dbReference type="RefSeq" id="WP_190997349.1">
    <property type="nucleotide sequence ID" value="NZ_JACXSI010000011.1"/>
</dbReference>
<keyword evidence="3" id="KW-1185">Reference proteome</keyword>
<accession>A0A927CW12</accession>
<comment type="caution">
    <text evidence="2">The sequence shown here is derived from an EMBL/GenBank/DDBJ whole genome shotgun (WGS) entry which is preliminary data.</text>
</comment>
<evidence type="ECO:0000313" key="3">
    <source>
        <dbReference type="Proteomes" id="UP000602076"/>
    </source>
</evidence>
<keyword evidence="1" id="KW-0472">Membrane</keyword>
<feature type="transmembrane region" description="Helical" evidence="1">
    <location>
        <begin position="35"/>
        <end position="53"/>
    </location>
</feature>
<evidence type="ECO:0000256" key="1">
    <source>
        <dbReference type="SAM" id="Phobius"/>
    </source>
</evidence>
<keyword evidence="1" id="KW-1133">Transmembrane helix</keyword>
<gene>
    <name evidence="2" type="ORF">IEO70_05435</name>
</gene>